<dbReference type="EC" id="2.3.1.21" evidence="3"/>
<dbReference type="OrthoDB" id="240216at2759"/>
<keyword evidence="1 3" id="KW-0012">Acyltransferase</keyword>
<keyword evidence="3" id="KW-0808">Transferase</keyword>
<evidence type="ECO:0000313" key="4">
    <source>
        <dbReference type="Proteomes" id="UP001163046"/>
    </source>
</evidence>
<dbReference type="SUPFAM" id="SSF52777">
    <property type="entry name" value="CoA-dependent acyltransferases"/>
    <property type="match status" value="1"/>
</dbReference>
<dbReference type="AlphaFoldDB" id="A0A9W9ZIX0"/>
<dbReference type="Gene3D" id="3.30.559.70">
    <property type="entry name" value="Choline/Carnitine o-acyltransferase, domain 2"/>
    <property type="match status" value="1"/>
</dbReference>
<evidence type="ECO:0000256" key="1">
    <source>
        <dbReference type="ARBA" id="ARBA00023315"/>
    </source>
</evidence>
<dbReference type="InterPro" id="IPR000542">
    <property type="entry name" value="Carn_acyl_trans"/>
</dbReference>
<keyword evidence="4" id="KW-1185">Reference proteome</keyword>
<gene>
    <name evidence="3" type="primary">CPT2_3</name>
    <name evidence="3" type="ORF">OS493_038887</name>
</gene>
<dbReference type="PANTHER" id="PTHR22589:SF16">
    <property type="entry name" value="CARNITINE O-PALMITOYLTRANSFERASE 2, MITOCHONDRIAL"/>
    <property type="match status" value="1"/>
</dbReference>
<dbReference type="PANTHER" id="PTHR22589">
    <property type="entry name" value="CARNITINE O-ACYLTRANSFERASE"/>
    <property type="match status" value="1"/>
</dbReference>
<organism evidence="3 4">
    <name type="scientific">Desmophyllum pertusum</name>
    <dbReference type="NCBI Taxonomy" id="174260"/>
    <lineage>
        <taxon>Eukaryota</taxon>
        <taxon>Metazoa</taxon>
        <taxon>Cnidaria</taxon>
        <taxon>Anthozoa</taxon>
        <taxon>Hexacorallia</taxon>
        <taxon>Scleractinia</taxon>
        <taxon>Caryophylliina</taxon>
        <taxon>Caryophylliidae</taxon>
        <taxon>Desmophyllum</taxon>
    </lineage>
</organism>
<name>A0A9W9ZIX0_9CNID</name>
<dbReference type="InterPro" id="IPR039551">
    <property type="entry name" value="Cho/carn_acyl_trans"/>
</dbReference>
<dbReference type="Pfam" id="PF00755">
    <property type="entry name" value="Carn_acyltransf"/>
    <property type="match status" value="1"/>
</dbReference>
<protein>
    <submittedName>
        <fullName evidence="3">Carnitine O-palmitoyltransferase 2, mitochondrial</fullName>
        <ecNumber evidence="3">2.3.1.21</ecNumber>
    </submittedName>
</protein>
<reference evidence="3" key="1">
    <citation type="submission" date="2023-01" db="EMBL/GenBank/DDBJ databases">
        <title>Genome assembly of the deep-sea coral Lophelia pertusa.</title>
        <authorList>
            <person name="Herrera S."/>
            <person name="Cordes E."/>
        </authorList>
    </citation>
    <scope>NUCLEOTIDE SEQUENCE</scope>
    <source>
        <strain evidence="3">USNM1676648</strain>
        <tissue evidence="3">Polyp</tissue>
    </source>
</reference>
<feature type="domain" description="Choline/carnitine acyltransferase" evidence="2">
    <location>
        <begin position="6"/>
        <end position="118"/>
    </location>
</feature>
<dbReference type="GO" id="GO:0005739">
    <property type="term" value="C:mitochondrion"/>
    <property type="evidence" value="ECO:0007669"/>
    <property type="project" value="TreeGrafter"/>
</dbReference>
<comment type="caution">
    <text evidence="3">The sequence shown here is derived from an EMBL/GenBank/DDBJ whole genome shotgun (WGS) entry which is preliminary data.</text>
</comment>
<evidence type="ECO:0000313" key="3">
    <source>
        <dbReference type="EMBL" id="KAJ7381814.1"/>
    </source>
</evidence>
<dbReference type="EMBL" id="MU826003">
    <property type="protein sequence ID" value="KAJ7381814.1"/>
    <property type="molecule type" value="Genomic_DNA"/>
</dbReference>
<dbReference type="GO" id="GO:0004095">
    <property type="term" value="F:carnitine O-palmitoyltransferase activity"/>
    <property type="evidence" value="ECO:0007669"/>
    <property type="project" value="UniProtKB-EC"/>
</dbReference>
<accession>A0A9W9ZIX0</accession>
<proteinExistence type="predicted"/>
<dbReference type="InterPro" id="IPR042231">
    <property type="entry name" value="Cho/carn_acyl_trans_2"/>
</dbReference>
<sequence length="131" mass="14563">MPDCSASTRIPELKKDRLATFESGRHILVMRKGNFYVFDTITTDGHISSTATILSKPENISLTTHTFPPNFPVAALTSENRDTWASMRHALEVIPGNEEILRLIDSAVFALSLDDHELNSVAACYKNISTR</sequence>
<evidence type="ECO:0000259" key="2">
    <source>
        <dbReference type="Pfam" id="PF00755"/>
    </source>
</evidence>
<dbReference type="GO" id="GO:0006635">
    <property type="term" value="P:fatty acid beta-oxidation"/>
    <property type="evidence" value="ECO:0007669"/>
    <property type="project" value="TreeGrafter"/>
</dbReference>
<dbReference type="Proteomes" id="UP001163046">
    <property type="component" value="Unassembled WGS sequence"/>
</dbReference>